<dbReference type="PANTHER" id="PTHR37017:SF11">
    <property type="entry name" value="ESTERASE_LIPASE_THIOESTERASE DOMAIN-CONTAINING PROTEIN"/>
    <property type="match status" value="1"/>
</dbReference>
<dbReference type="Proteomes" id="UP001419910">
    <property type="component" value="Unassembled WGS sequence"/>
</dbReference>
<dbReference type="EMBL" id="JBDIME010000008">
    <property type="protein sequence ID" value="MEN2790261.1"/>
    <property type="molecule type" value="Genomic_DNA"/>
</dbReference>
<gene>
    <name evidence="2" type="ORF">ABC974_11540</name>
</gene>
<dbReference type="PANTHER" id="PTHR37017">
    <property type="entry name" value="AB HYDROLASE-1 DOMAIN-CONTAINING PROTEIN-RELATED"/>
    <property type="match status" value="1"/>
</dbReference>
<evidence type="ECO:0000313" key="3">
    <source>
        <dbReference type="Proteomes" id="UP001419910"/>
    </source>
</evidence>
<organism evidence="2 3">
    <name type="scientific">Sphingomonas oligophenolica</name>
    <dbReference type="NCBI Taxonomy" id="301154"/>
    <lineage>
        <taxon>Bacteria</taxon>
        <taxon>Pseudomonadati</taxon>
        <taxon>Pseudomonadota</taxon>
        <taxon>Alphaproteobacteria</taxon>
        <taxon>Sphingomonadales</taxon>
        <taxon>Sphingomonadaceae</taxon>
        <taxon>Sphingomonas</taxon>
    </lineage>
</organism>
<proteinExistence type="predicted"/>
<feature type="domain" description="AB hydrolase-1" evidence="1">
    <location>
        <begin position="7"/>
        <end position="220"/>
    </location>
</feature>
<dbReference type="SUPFAM" id="SSF53474">
    <property type="entry name" value="alpha/beta-Hydrolases"/>
    <property type="match status" value="1"/>
</dbReference>
<comment type="caution">
    <text evidence="2">The sequence shown here is derived from an EMBL/GenBank/DDBJ whole genome shotgun (WGS) entry which is preliminary data.</text>
</comment>
<sequence>MAQVSTILLAHGAWANASAWAKVLPLLQEAGASAIAVSLPLISLEADVAALTRAISLADGPVLLVGHSYGGAVITQGGNDAKVAGLVYINGFGPDAGESAGTLGAGGPPTSLPENLQPDAHGFLKLTRRGVEVSFAQDLTPAEQALIFATQGPVSGPFALGGEIETPAWKTKPSWYLRGTDDHAIHPELQTMMAKRMDATTVDVASSHVPMLSHPRVVADLILKAAG</sequence>
<keyword evidence="3" id="KW-1185">Reference proteome</keyword>
<evidence type="ECO:0000259" key="1">
    <source>
        <dbReference type="Pfam" id="PF12697"/>
    </source>
</evidence>
<protein>
    <submittedName>
        <fullName evidence="2">Alpha/beta hydrolase</fullName>
    </submittedName>
</protein>
<dbReference type="Pfam" id="PF12697">
    <property type="entry name" value="Abhydrolase_6"/>
    <property type="match status" value="1"/>
</dbReference>
<name>A0ABU9Y385_9SPHN</name>
<reference evidence="2 3" key="1">
    <citation type="submission" date="2024-05" db="EMBL/GenBank/DDBJ databases">
        <authorList>
            <person name="Liu Q."/>
            <person name="Xin Y.-H."/>
        </authorList>
    </citation>
    <scope>NUCLEOTIDE SEQUENCE [LARGE SCALE GENOMIC DNA]</scope>
    <source>
        <strain evidence="2 3">CGMCC 1.10181</strain>
    </source>
</reference>
<dbReference type="InterPro" id="IPR052897">
    <property type="entry name" value="Sec-Metab_Biosynth_Hydrolase"/>
</dbReference>
<keyword evidence="2" id="KW-0378">Hydrolase</keyword>
<accession>A0ABU9Y385</accession>
<dbReference type="GO" id="GO:0016787">
    <property type="term" value="F:hydrolase activity"/>
    <property type="evidence" value="ECO:0007669"/>
    <property type="project" value="UniProtKB-KW"/>
</dbReference>
<dbReference type="Gene3D" id="3.40.50.1820">
    <property type="entry name" value="alpha/beta hydrolase"/>
    <property type="match status" value="1"/>
</dbReference>
<dbReference type="InterPro" id="IPR029058">
    <property type="entry name" value="AB_hydrolase_fold"/>
</dbReference>
<evidence type="ECO:0000313" key="2">
    <source>
        <dbReference type="EMBL" id="MEN2790261.1"/>
    </source>
</evidence>
<dbReference type="InterPro" id="IPR000073">
    <property type="entry name" value="AB_hydrolase_1"/>
</dbReference>
<dbReference type="RefSeq" id="WP_343889063.1">
    <property type="nucleotide sequence ID" value="NZ_BAAAEH010000016.1"/>
</dbReference>